<protein>
    <recommendedName>
        <fullName evidence="7">Phospholipid/cholesterol/gamma-HCH transport system substrate-binding protein</fullName>
    </recommendedName>
</protein>
<evidence type="ECO:0000256" key="2">
    <source>
        <dbReference type="SAM" id="Phobius"/>
    </source>
</evidence>
<feature type="region of interest" description="Disordered" evidence="1">
    <location>
        <begin position="349"/>
        <end position="394"/>
    </location>
</feature>
<keyword evidence="2" id="KW-0472">Membrane</keyword>
<keyword evidence="6" id="KW-1185">Reference proteome</keyword>
<feature type="domain" description="Mammalian cell entry C-terminal" evidence="4">
    <location>
        <begin position="117"/>
        <end position="273"/>
    </location>
</feature>
<evidence type="ECO:0000256" key="1">
    <source>
        <dbReference type="SAM" id="MobiDB-lite"/>
    </source>
</evidence>
<dbReference type="Proteomes" id="UP001501237">
    <property type="component" value="Unassembled WGS sequence"/>
</dbReference>
<comment type="caution">
    <text evidence="5">The sequence shown here is derived from an EMBL/GenBank/DDBJ whole genome shotgun (WGS) entry which is preliminary data.</text>
</comment>
<feature type="compositionally biased region" description="Low complexity" evidence="1">
    <location>
        <begin position="365"/>
        <end position="383"/>
    </location>
</feature>
<dbReference type="InterPro" id="IPR052336">
    <property type="entry name" value="MlaD_Phospholipid_Transporter"/>
</dbReference>
<dbReference type="InterPro" id="IPR005693">
    <property type="entry name" value="Mce"/>
</dbReference>
<organism evidence="5 6">
    <name type="scientific">Actinocorallia longicatena</name>
    <dbReference type="NCBI Taxonomy" id="111803"/>
    <lineage>
        <taxon>Bacteria</taxon>
        <taxon>Bacillati</taxon>
        <taxon>Actinomycetota</taxon>
        <taxon>Actinomycetes</taxon>
        <taxon>Streptosporangiales</taxon>
        <taxon>Thermomonosporaceae</taxon>
        <taxon>Actinocorallia</taxon>
    </lineage>
</organism>
<feature type="transmembrane region" description="Helical" evidence="2">
    <location>
        <begin position="399"/>
        <end position="421"/>
    </location>
</feature>
<proteinExistence type="predicted"/>
<accession>A0ABP6Q591</accession>
<dbReference type="Pfam" id="PF02470">
    <property type="entry name" value="MlaD"/>
    <property type="match status" value="1"/>
</dbReference>
<dbReference type="NCBIfam" id="TIGR00996">
    <property type="entry name" value="Mtu_fam_mce"/>
    <property type="match status" value="1"/>
</dbReference>
<sequence length="431" mass="44971">MTRRVILNLVVFAVLGLVLTTWAIRNVLHFDPLSKPYVITAEFASSPGLQPNFDVTYLGVAVGTIKSVRLDGPKVVVGLSIDKGTRIPGSVHAMAGPKSAIGEPFIDLEPPAGQAGAEPLRPGATIPLDRTAVAQSYGDLFASVNKAINGLDPGNLRIVTRELALGLDGRGDSLRQTVDGASRLTRTFASDTSTLDDLIGNVATLTGVLSDHRGSLGTGITGTAQLTGALAEIDDSLRSLRDTGPGLLAKTASLLNRSDPALRCLLGTLGDSLPTLLSPKNVADLDVGLRWAPQLAPAMAGVITFVNGDPNLNLTITLTPGPVKGTKEFKTPLLLPTIPAYATCPGISTPGHKSPPITTPAGKNTPVTTQAPVTTTPSAVPITQSSDGGDDGPDTRLIYLPPLVAALILLRVAMNSFGPIARRRDRKRSRR</sequence>
<evidence type="ECO:0000313" key="5">
    <source>
        <dbReference type="EMBL" id="GAA3204207.1"/>
    </source>
</evidence>
<evidence type="ECO:0000259" key="4">
    <source>
        <dbReference type="Pfam" id="PF11887"/>
    </source>
</evidence>
<feature type="domain" description="Mce/MlaD" evidence="3">
    <location>
        <begin position="36"/>
        <end position="111"/>
    </location>
</feature>
<evidence type="ECO:0008006" key="7">
    <source>
        <dbReference type="Google" id="ProtNLM"/>
    </source>
</evidence>
<keyword evidence="2" id="KW-0812">Transmembrane</keyword>
<gene>
    <name evidence="5" type="ORF">GCM10010468_18640</name>
</gene>
<dbReference type="InterPro" id="IPR024516">
    <property type="entry name" value="Mce_C"/>
</dbReference>
<name>A0ABP6Q591_9ACTN</name>
<reference evidence="6" key="1">
    <citation type="journal article" date="2019" name="Int. J. Syst. Evol. Microbiol.">
        <title>The Global Catalogue of Microorganisms (GCM) 10K type strain sequencing project: providing services to taxonomists for standard genome sequencing and annotation.</title>
        <authorList>
            <consortium name="The Broad Institute Genomics Platform"/>
            <consortium name="The Broad Institute Genome Sequencing Center for Infectious Disease"/>
            <person name="Wu L."/>
            <person name="Ma J."/>
        </authorList>
    </citation>
    <scope>NUCLEOTIDE SEQUENCE [LARGE SCALE GENOMIC DNA]</scope>
    <source>
        <strain evidence="6">JCM 9377</strain>
    </source>
</reference>
<dbReference type="Pfam" id="PF11887">
    <property type="entry name" value="Mce4_CUP1"/>
    <property type="match status" value="1"/>
</dbReference>
<evidence type="ECO:0000259" key="3">
    <source>
        <dbReference type="Pfam" id="PF02470"/>
    </source>
</evidence>
<evidence type="ECO:0000313" key="6">
    <source>
        <dbReference type="Proteomes" id="UP001501237"/>
    </source>
</evidence>
<keyword evidence="2" id="KW-1133">Transmembrane helix</keyword>
<dbReference type="PANTHER" id="PTHR33371">
    <property type="entry name" value="INTERMEMBRANE PHOSPHOLIPID TRANSPORT SYSTEM BINDING PROTEIN MLAD-RELATED"/>
    <property type="match status" value="1"/>
</dbReference>
<dbReference type="EMBL" id="BAAAUV010000004">
    <property type="protein sequence ID" value="GAA3204207.1"/>
    <property type="molecule type" value="Genomic_DNA"/>
</dbReference>
<dbReference type="RefSeq" id="WP_344824784.1">
    <property type="nucleotide sequence ID" value="NZ_BAAAUV010000004.1"/>
</dbReference>
<dbReference type="InterPro" id="IPR003399">
    <property type="entry name" value="Mce/MlaD"/>
</dbReference>
<dbReference type="PANTHER" id="PTHR33371:SF4">
    <property type="entry name" value="INTERMEMBRANE PHOSPHOLIPID TRANSPORT SYSTEM BINDING PROTEIN MLAD"/>
    <property type="match status" value="1"/>
</dbReference>